<name>A0ABW7MW31_9FLAO</name>
<evidence type="ECO:0000313" key="3">
    <source>
        <dbReference type="Proteomes" id="UP001610100"/>
    </source>
</evidence>
<evidence type="ECO:0000313" key="2">
    <source>
        <dbReference type="EMBL" id="MFH6770760.1"/>
    </source>
</evidence>
<comment type="caution">
    <text evidence="2">The sequence shown here is derived from an EMBL/GenBank/DDBJ whole genome shotgun (WGS) entry which is preliminary data.</text>
</comment>
<dbReference type="Proteomes" id="UP001610100">
    <property type="component" value="Unassembled WGS sequence"/>
</dbReference>
<feature type="transmembrane region" description="Helical" evidence="1">
    <location>
        <begin position="149"/>
        <end position="167"/>
    </location>
</feature>
<gene>
    <name evidence="2" type="ORF">V8G58_02350</name>
</gene>
<keyword evidence="1" id="KW-0812">Transmembrane</keyword>
<protein>
    <submittedName>
        <fullName evidence="2">Uncharacterized protein</fullName>
    </submittedName>
</protein>
<keyword evidence="1" id="KW-0472">Membrane</keyword>
<evidence type="ECO:0000256" key="1">
    <source>
        <dbReference type="SAM" id="Phobius"/>
    </source>
</evidence>
<accession>A0ABW7MW31</accession>
<keyword evidence="3" id="KW-1185">Reference proteome</keyword>
<organism evidence="2 3">
    <name type="scientific">Gaetbulibacter aestuarii</name>
    <dbReference type="NCBI Taxonomy" id="1502358"/>
    <lineage>
        <taxon>Bacteria</taxon>
        <taxon>Pseudomonadati</taxon>
        <taxon>Bacteroidota</taxon>
        <taxon>Flavobacteriia</taxon>
        <taxon>Flavobacteriales</taxon>
        <taxon>Flavobacteriaceae</taxon>
        <taxon>Gaetbulibacter</taxon>
    </lineage>
</organism>
<sequence length="340" mass="38778">MTKTLSLKRNLIIFGIPLLIIGMMILLAKSSLFYSNPNQLSIGITFDLLLTVPFVYFLLIRKTNIPKTTIVPFLILGMVVGSVILPSQNQHYLNLFKTRVFPVVELSIVSFVIYKVSQAIKGYKASQNPSIDFYTTLKNTCYEILPKGAVIPVVTEIAVFYYGFIYWKKRPLKDNEYSYHKESGTIGLLVAIIGIVAIETFVLHKLLLKWSDIAAWILSFLSVYSGFQLFGFLRSIYKRPIAIENDKVFLRYGIMNETTIDIAQIDSVELTSKDIELDKKTRKLSILGSLESHNVIIRLKEENTLTGLYGIKRKYKNLALHIDNKVEFKDRITSSIQNLN</sequence>
<dbReference type="EMBL" id="JBAWKB010000001">
    <property type="protein sequence ID" value="MFH6770760.1"/>
    <property type="molecule type" value="Genomic_DNA"/>
</dbReference>
<keyword evidence="1" id="KW-1133">Transmembrane helix</keyword>
<dbReference type="RefSeq" id="WP_344739269.1">
    <property type="nucleotide sequence ID" value="NZ_BAABAY010000001.1"/>
</dbReference>
<feature type="transmembrane region" description="Helical" evidence="1">
    <location>
        <begin position="213"/>
        <end position="233"/>
    </location>
</feature>
<feature type="transmembrane region" description="Helical" evidence="1">
    <location>
        <begin position="12"/>
        <end position="34"/>
    </location>
</feature>
<feature type="transmembrane region" description="Helical" evidence="1">
    <location>
        <begin position="188"/>
        <end position="207"/>
    </location>
</feature>
<feature type="transmembrane region" description="Helical" evidence="1">
    <location>
        <begin position="71"/>
        <end position="88"/>
    </location>
</feature>
<feature type="transmembrane region" description="Helical" evidence="1">
    <location>
        <begin position="40"/>
        <end position="59"/>
    </location>
</feature>
<proteinExistence type="predicted"/>
<reference evidence="2 3" key="1">
    <citation type="submission" date="2024-02" db="EMBL/GenBank/DDBJ databases">
        <title>A Gaetbulibacter species isolated from tidal flats and genomic insights of their niches.</title>
        <authorList>
            <person name="Ye Y."/>
        </authorList>
    </citation>
    <scope>NUCLEOTIDE SEQUENCE [LARGE SCALE GENOMIC DNA]</scope>
    <source>
        <strain evidence="2 3">KYW382</strain>
    </source>
</reference>